<feature type="region of interest" description="Disordered" evidence="1">
    <location>
        <begin position="130"/>
        <end position="171"/>
    </location>
</feature>
<gene>
    <name evidence="2" type="ORF">A3G49_06825</name>
</gene>
<proteinExistence type="predicted"/>
<feature type="compositionally biased region" description="Basic and acidic residues" evidence="1">
    <location>
        <begin position="151"/>
        <end position="171"/>
    </location>
</feature>
<protein>
    <submittedName>
        <fullName evidence="2">Uncharacterized protein</fullName>
    </submittedName>
</protein>
<comment type="caution">
    <text evidence="2">The sequence shown here is derived from an EMBL/GenBank/DDBJ whole genome shotgun (WGS) entry which is preliminary data.</text>
</comment>
<accession>A0A1G2LPE2</accession>
<evidence type="ECO:0000256" key="1">
    <source>
        <dbReference type="SAM" id="MobiDB-lite"/>
    </source>
</evidence>
<feature type="compositionally biased region" description="Acidic residues" evidence="1">
    <location>
        <begin position="130"/>
        <end position="142"/>
    </location>
</feature>
<dbReference type="AlphaFoldDB" id="A0A1G2LPE2"/>
<organism evidence="2 3">
    <name type="scientific">Candidatus Sungbacteria bacterium RIFCSPLOWO2_12_FULL_41_11</name>
    <dbReference type="NCBI Taxonomy" id="1802286"/>
    <lineage>
        <taxon>Bacteria</taxon>
        <taxon>Candidatus Sungiibacteriota</taxon>
    </lineage>
</organism>
<dbReference type="Proteomes" id="UP000177171">
    <property type="component" value="Unassembled WGS sequence"/>
</dbReference>
<evidence type="ECO:0000313" key="3">
    <source>
        <dbReference type="Proteomes" id="UP000177171"/>
    </source>
</evidence>
<sequence length="171" mass="20051">MKKPNIEELKTLLFEIGKITQQQRITLEYGLKDEMKKLNTEFNEKITEWSQKYNIGICVAETMRYVEPEGNHFYFTPPHTHWRPRESGSPYYREKYNAELVVCCKIDFSRGHAEILPDGIKAIVTAIPEEYQEEDRGTEDETPPNPFNTLSDKDFLKSIGIKDNEEKKDDK</sequence>
<dbReference type="EMBL" id="MHQY01000026">
    <property type="protein sequence ID" value="OHA13485.1"/>
    <property type="molecule type" value="Genomic_DNA"/>
</dbReference>
<evidence type="ECO:0000313" key="2">
    <source>
        <dbReference type="EMBL" id="OHA13485.1"/>
    </source>
</evidence>
<name>A0A1G2LPE2_9BACT</name>
<reference evidence="2 3" key="1">
    <citation type="journal article" date="2016" name="Nat. Commun.">
        <title>Thousands of microbial genomes shed light on interconnected biogeochemical processes in an aquifer system.</title>
        <authorList>
            <person name="Anantharaman K."/>
            <person name="Brown C.T."/>
            <person name="Hug L.A."/>
            <person name="Sharon I."/>
            <person name="Castelle C.J."/>
            <person name="Probst A.J."/>
            <person name="Thomas B.C."/>
            <person name="Singh A."/>
            <person name="Wilkins M.J."/>
            <person name="Karaoz U."/>
            <person name="Brodie E.L."/>
            <person name="Williams K.H."/>
            <person name="Hubbard S.S."/>
            <person name="Banfield J.F."/>
        </authorList>
    </citation>
    <scope>NUCLEOTIDE SEQUENCE [LARGE SCALE GENOMIC DNA]</scope>
</reference>